<evidence type="ECO:0000256" key="1">
    <source>
        <dbReference type="SAM" id="MobiDB-lite"/>
    </source>
</evidence>
<dbReference type="RefSeq" id="WP_115452980.1">
    <property type="nucleotide sequence ID" value="NZ_QNQT01000007.1"/>
</dbReference>
<comment type="caution">
    <text evidence="2">The sequence shown here is derived from an EMBL/GenBank/DDBJ whole genome shotgun (WGS) entry which is preliminary data.</text>
</comment>
<evidence type="ECO:0000313" key="3">
    <source>
        <dbReference type="Proteomes" id="UP000257144"/>
    </source>
</evidence>
<gene>
    <name evidence="2" type="ORF">DRW41_15810</name>
</gene>
<dbReference type="EMBL" id="QNQT01000007">
    <property type="protein sequence ID" value="RDU36052.1"/>
    <property type="molecule type" value="Genomic_DNA"/>
</dbReference>
<sequence>MTTIRYKELKINRIHSSSGLFLGTNIQNGRVSRIEVNEGFGAIKGKNSQAANNHTLFSNNKKGSDSNEYGKNH</sequence>
<evidence type="ECO:0000313" key="2">
    <source>
        <dbReference type="EMBL" id="RDU36052.1"/>
    </source>
</evidence>
<proteinExistence type="predicted"/>
<accession>A0A3D8GP39</accession>
<organism evidence="2 3">
    <name type="scientific">Neobacillus piezotolerans</name>
    <dbReference type="NCBI Taxonomy" id="2259171"/>
    <lineage>
        <taxon>Bacteria</taxon>
        <taxon>Bacillati</taxon>
        <taxon>Bacillota</taxon>
        <taxon>Bacilli</taxon>
        <taxon>Bacillales</taxon>
        <taxon>Bacillaceae</taxon>
        <taxon>Neobacillus</taxon>
    </lineage>
</organism>
<dbReference type="AlphaFoldDB" id="A0A3D8GP39"/>
<name>A0A3D8GP39_9BACI</name>
<feature type="compositionally biased region" description="Basic and acidic residues" evidence="1">
    <location>
        <begin position="62"/>
        <end position="73"/>
    </location>
</feature>
<dbReference type="OrthoDB" id="2666601at2"/>
<feature type="region of interest" description="Disordered" evidence="1">
    <location>
        <begin position="45"/>
        <end position="73"/>
    </location>
</feature>
<protein>
    <submittedName>
        <fullName evidence="2">Uncharacterized protein</fullName>
    </submittedName>
</protein>
<keyword evidence="3" id="KW-1185">Reference proteome</keyword>
<feature type="compositionally biased region" description="Polar residues" evidence="1">
    <location>
        <begin position="46"/>
        <end position="61"/>
    </location>
</feature>
<reference evidence="2 3" key="1">
    <citation type="submission" date="2018-07" db="EMBL/GenBank/DDBJ databases">
        <title>Bacillus sp. YLB-04 draft genome sequence.</title>
        <authorList>
            <person name="Yu L."/>
            <person name="Tang X."/>
        </authorList>
    </citation>
    <scope>NUCLEOTIDE SEQUENCE [LARGE SCALE GENOMIC DNA]</scope>
    <source>
        <strain evidence="2 3">YLB-04</strain>
    </source>
</reference>
<dbReference type="Proteomes" id="UP000257144">
    <property type="component" value="Unassembled WGS sequence"/>
</dbReference>